<evidence type="ECO:0000256" key="2">
    <source>
        <dbReference type="SAM" id="SignalP"/>
    </source>
</evidence>
<keyword evidence="2" id="KW-0732">Signal</keyword>
<sequence length="260" mass="27916">MYKRLTKFWSLMLLSIILGIGSVVSSPLSANNSSTHTNTQQYEKKFKKLHLKNKNVKQIKKTLKKNPTFKKATIKVTDSKTNLLPSVASLHVNSAKVSTEKFKLDKQGKLKVIYLVTKISPAKVKLAVVASESAESSSKQAAAESSSRYAASQSASIAASESEAASISASVAYSQSIVESQSISESQAVAQSQQQAAQNATVTTSVQSPSTGNNGGGVQTGSHWEIEDGYDWSTRRGHSHIKQPGEPLDPGYHWQAYAGG</sequence>
<accession>A0ABT6D544</accession>
<gene>
    <name evidence="3" type="ORF">OIT47_010275</name>
</gene>
<dbReference type="RefSeq" id="WP_199404679.1">
    <property type="nucleotide sequence ID" value="NZ_JAOZFC020000003.1"/>
</dbReference>
<comment type="caution">
    <text evidence="3">The sequence shown here is derived from an EMBL/GenBank/DDBJ whole genome shotgun (WGS) entry which is preliminary data.</text>
</comment>
<name>A0ABT6D544_9LACO</name>
<reference evidence="3" key="1">
    <citation type="submission" date="2023-03" db="EMBL/GenBank/DDBJ databases">
        <title>Comparative genomics of Weissella fermenti BK2, and weissella type species.</title>
        <authorList>
            <person name="Lee J.K."/>
            <person name="Baek J.H."/>
            <person name="Kim J.M."/>
            <person name="Choi D.G."/>
            <person name="Jeon C.O."/>
        </authorList>
    </citation>
    <scope>NUCLEOTIDE SEQUENCE</scope>
    <source>
        <strain evidence="3">BK2</strain>
    </source>
</reference>
<feature type="signal peptide" evidence="2">
    <location>
        <begin position="1"/>
        <end position="30"/>
    </location>
</feature>
<evidence type="ECO:0000313" key="3">
    <source>
        <dbReference type="EMBL" id="MDF9300654.1"/>
    </source>
</evidence>
<feature type="region of interest" description="Disordered" evidence="1">
    <location>
        <begin position="200"/>
        <end position="260"/>
    </location>
</feature>
<dbReference type="Proteomes" id="UP001146336">
    <property type="component" value="Unassembled WGS sequence"/>
</dbReference>
<keyword evidence="4" id="KW-1185">Reference proteome</keyword>
<protein>
    <recommendedName>
        <fullName evidence="5">Chitin-binding type-3 domain-containing protein</fullName>
    </recommendedName>
</protein>
<evidence type="ECO:0000313" key="4">
    <source>
        <dbReference type="Proteomes" id="UP001146336"/>
    </source>
</evidence>
<evidence type="ECO:0000256" key="1">
    <source>
        <dbReference type="SAM" id="MobiDB-lite"/>
    </source>
</evidence>
<dbReference type="EMBL" id="JAOZFC020000003">
    <property type="protein sequence ID" value="MDF9300654.1"/>
    <property type="molecule type" value="Genomic_DNA"/>
</dbReference>
<evidence type="ECO:0008006" key="5">
    <source>
        <dbReference type="Google" id="ProtNLM"/>
    </source>
</evidence>
<organism evidence="3 4">
    <name type="scientific">Weissella fermenti</name>
    <dbReference type="NCBI Taxonomy" id="2987699"/>
    <lineage>
        <taxon>Bacteria</taxon>
        <taxon>Bacillati</taxon>
        <taxon>Bacillota</taxon>
        <taxon>Bacilli</taxon>
        <taxon>Lactobacillales</taxon>
        <taxon>Lactobacillaceae</taxon>
        <taxon>Weissella</taxon>
    </lineage>
</organism>
<proteinExistence type="predicted"/>
<feature type="chain" id="PRO_5045840787" description="Chitin-binding type-3 domain-containing protein" evidence="2">
    <location>
        <begin position="31"/>
        <end position="260"/>
    </location>
</feature>